<evidence type="ECO:0000256" key="10">
    <source>
        <dbReference type="ARBA" id="ARBA00023012"/>
    </source>
</evidence>
<evidence type="ECO:0000256" key="2">
    <source>
        <dbReference type="ARBA" id="ARBA00004141"/>
    </source>
</evidence>
<dbReference type="Proteomes" id="UP000599074">
    <property type="component" value="Unassembled WGS sequence"/>
</dbReference>
<evidence type="ECO:0000256" key="12">
    <source>
        <dbReference type="SAM" id="Phobius"/>
    </source>
</evidence>
<dbReference type="InterPro" id="IPR050428">
    <property type="entry name" value="TCS_sensor_his_kinase"/>
</dbReference>
<reference evidence="15" key="1">
    <citation type="submission" date="2021-01" db="EMBL/GenBank/DDBJ databases">
        <title>Whole genome shotgun sequence of Planosporangium mesophilum NBRC 109066.</title>
        <authorList>
            <person name="Komaki H."/>
            <person name="Tamura T."/>
        </authorList>
    </citation>
    <scope>NUCLEOTIDE SEQUENCE</scope>
    <source>
        <strain evidence="15">NBRC 109066</strain>
    </source>
</reference>
<name>A0A8J3TA40_9ACTN</name>
<organism evidence="15 16">
    <name type="scientific">Planosporangium mesophilum</name>
    <dbReference type="NCBI Taxonomy" id="689768"/>
    <lineage>
        <taxon>Bacteria</taxon>
        <taxon>Bacillati</taxon>
        <taxon>Actinomycetota</taxon>
        <taxon>Actinomycetes</taxon>
        <taxon>Micromonosporales</taxon>
        <taxon>Micromonosporaceae</taxon>
        <taxon>Planosporangium</taxon>
    </lineage>
</organism>
<keyword evidence="10" id="KW-0902">Two-component regulatory system</keyword>
<dbReference type="Pfam" id="PF00512">
    <property type="entry name" value="HisKA"/>
    <property type="match status" value="1"/>
</dbReference>
<evidence type="ECO:0000256" key="8">
    <source>
        <dbReference type="ARBA" id="ARBA00022777"/>
    </source>
</evidence>
<dbReference type="InterPro" id="IPR036890">
    <property type="entry name" value="HATPase_C_sf"/>
</dbReference>
<evidence type="ECO:0000259" key="13">
    <source>
        <dbReference type="PROSITE" id="PS50109"/>
    </source>
</evidence>
<dbReference type="GO" id="GO:0000155">
    <property type="term" value="F:phosphorelay sensor kinase activity"/>
    <property type="evidence" value="ECO:0007669"/>
    <property type="project" value="InterPro"/>
</dbReference>
<feature type="domain" description="HAMP" evidence="14">
    <location>
        <begin position="119"/>
        <end position="177"/>
    </location>
</feature>
<dbReference type="CDD" id="cd00082">
    <property type="entry name" value="HisKA"/>
    <property type="match status" value="1"/>
</dbReference>
<evidence type="ECO:0000256" key="6">
    <source>
        <dbReference type="ARBA" id="ARBA00022679"/>
    </source>
</evidence>
<dbReference type="Gene3D" id="3.30.565.10">
    <property type="entry name" value="Histidine kinase-like ATPase, C-terminal domain"/>
    <property type="match status" value="1"/>
</dbReference>
<dbReference type="InterPro" id="IPR003661">
    <property type="entry name" value="HisK_dim/P_dom"/>
</dbReference>
<proteinExistence type="predicted"/>
<dbReference type="InterPro" id="IPR004358">
    <property type="entry name" value="Sig_transdc_His_kin-like_C"/>
</dbReference>
<feature type="transmembrane region" description="Helical" evidence="12">
    <location>
        <begin position="12"/>
        <end position="33"/>
    </location>
</feature>
<dbReference type="Gene3D" id="6.10.340.10">
    <property type="match status" value="1"/>
</dbReference>
<evidence type="ECO:0000256" key="7">
    <source>
        <dbReference type="ARBA" id="ARBA00022692"/>
    </source>
</evidence>
<dbReference type="Pfam" id="PF02518">
    <property type="entry name" value="HATPase_c"/>
    <property type="match status" value="1"/>
</dbReference>
<dbReference type="CDD" id="cd00075">
    <property type="entry name" value="HATPase"/>
    <property type="match status" value="1"/>
</dbReference>
<dbReference type="GO" id="GO:0005886">
    <property type="term" value="C:plasma membrane"/>
    <property type="evidence" value="ECO:0007669"/>
    <property type="project" value="UniProtKB-SubCell"/>
</dbReference>
<evidence type="ECO:0000256" key="11">
    <source>
        <dbReference type="ARBA" id="ARBA00023136"/>
    </source>
</evidence>
<dbReference type="SUPFAM" id="SSF158472">
    <property type="entry name" value="HAMP domain-like"/>
    <property type="match status" value="1"/>
</dbReference>
<dbReference type="InterPro" id="IPR003594">
    <property type="entry name" value="HATPase_dom"/>
</dbReference>
<keyword evidence="8" id="KW-0418">Kinase</keyword>
<dbReference type="SMART" id="SM00388">
    <property type="entry name" value="HisKA"/>
    <property type="match status" value="1"/>
</dbReference>
<keyword evidence="11 12" id="KW-0472">Membrane</keyword>
<protein>
    <recommendedName>
        <fullName evidence="4">histidine kinase</fullName>
        <ecNumber evidence="4">2.7.13.3</ecNumber>
    </recommendedName>
</protein>
<dbReference type="PROSITE" id="PS50109">
    <property type="entry name" value="HIS_KIN"/>
    <property type="match status" value="1"/>
</dbReference>
<comment type="subcellular location">
    <subcellularLocation>
        <location evidence="3">Cell membrane</location>
    </subcellularLocation>
    <subcellularLocation>
        <location evidence="2">Membrane</location>
        <topology evidence="2">Multi-pass membrane protein</topology>
    </subcellularLocation>
</comment>
<keyword evidence="16" id="KW-1185">Reference proteome</keyword>
<dbReference type="SUPFAM" id="SSF47384">
    <property type="entry name" value="Homodimeric domain of signal transducing histidine kinase"/>
    <property type="match status" value="1"/>
</dbReference>
<comment type="caution">
    <text evidence="15">The sequence shown here is derived from an EMBL/GenBank/DDBJ whole genome shotgun (WGS) entry which is preliminary data.</text>
</comment>
<dbReference type="EC" id="2.7.13.3" evidence="4"/>
<accession>A0A8J3TA40</accession>
<dbReference type="SMART" id="SM00387">
    <property type="entry name" value="HATPase_c"/>
    <property type="match status" value="1"/>
</dbReference>
<evidence type="ECO:0000256" key="5">
    <source>
        <dbReference type="ARBA" id="ARBA00022553"/>
    </source>
</evidence>
<evidence type="ECO:0000256" key="4">
    <source>
        <dbReference type="ARBA" id="ARBA00012438"/>
    </source>
</evidence>
<dbReference type="PANTHER" id="PTHR45436">
    <property type="entry name" value="SENSOR HISTIDINE KINASE YKOH"/>
    <property type="match status" value="1"/>
</dbReference>
<feature type="domain" description="Histidine kinase" evidence="13">
    <location>
        <begin position="185"/>
        <end position="394"/>
    </location>
</feature>
<dbReference type="SMART" id="SM00304">
    <property type="entry name" value="HAMP"/>
    <property type="match status" value="1"/>
</dbReference>
<dbReference type="SUPFAM" id="SSF55874">
    <property type="entry name" value="ATPase domain of HSP90 chaperone/DNA topoisomerase II/histidine kinase"/>
    <property type="match status" value="1"/>
</dbReference>
<dbReference type="PROSITE" id="PS50885">
    <property type="entry name" value="HAMP"/>
    <property type="match status" value="1"/>
</dbReference>
<evidence type="ECO:0000313" key="16">
    <source>
        <dbReference type="Proteomes" id="UP000599074"/>
    </source>
</evidence>
<dbReference type="EMBL" id="BOON01000007">
    <property type="protein sequence ID" value="GII21476.1"/>
    <property type="molecule type" value="Genomic_DNA"/>
</dbReference>
<dbReference type="CDD" id="cd06225">
    <property type="entry name" value="HAMP"/>
    <property type="match status" value="1"/>
</dbReference>
<dbReference type="RefSeq" id="WP_168117084.1">
    <property type="nucleotide sequence ID" value="NZ_BOON01000007.1"/>
</dbReference>
<dbReference type="InterPro" id="IPR036097">
    <property type="entry name" value="HisK_dim/P_sf"/>
</dbReference>
<dbReference type="Pfam" id="PF00672">
    <property type="entry name" value="HAMP"/>
    <property type="match status" value="1"/>
</dbReference>
<evidence type="ECO:0000256" key="9">
    <source>
        <dbReference type="ARBA" id="ARBA00022989"/>
    </source>
</evidence>
<keyword evidence="5" id="KW-0597">Phosphoprotein</keyword>
<evidence type="ECO:0000313" key="15">
    <source>
        <dbReference type="EMBL" id="GII21476.1"/>
    </source>
</evidence>
<dbReference type="PANTHER" id="PTHR45436:SF15">
    <property type="entry name" value="SENSOR HISTIDINE KINASE CUSS"/>
    <property type="match status" value="1"/>
</dbReference>
<keyword evidence="7 12" id="KW-0812">Transmembrane</keyword>
<keyword evidence="6" id="KW-0808">Transferase</keyword>
<sequence>MKRLTIRMRLTVLYGGLFLLAGVTLLGVTYLLVGQRLAARDLKSGVAVDVSKAKLLAGTDAVVKVNGGEPMTIEEAARLFNERQARYRQDTLNSLLTQGGVALVVVGVAASGFGWLIAERALRPVHEITATARRVAAGASAHRGLHERIGLSGPRDEIKELADTFDDMLERLDRSFDGQRRFVANASHELRTPLAINRALVEVAVTRPDASPDIRQLGDTLLAVNARHERLIDGLLMLADSETVVADPAPVDLRDVAAHVLDQCPIGELTVRPALSPAPTHGDPVLLERLVQNLVENAVRHNVPSGWLTVSSRTDAGRAEVTVTNTGPVVAPYDVEAIFEPFRRLGGDRVGSERGSGLGLSIVRAVARAHGGEVTAVPRDGGGLVVTVRLPGHPA</sequence>
<evidence type="ECO:0000256" key="1">
    <source>
        <dbReference type="ARBA" id="ARBA00000085"/>
    </source>
</evidence>
<dbReference type="InterPro" id="IPR003660">
    <property type="entry name" value="HAMP_dom"/>
</dbReference>
<evidence type="ECO:0000259" key="14">
    <source>
        <dbReference type="PROSITE" id="PS50885"/>
    </source>
</evidence>
<dbReference type="PRINTS" id="PR00344">
    <property type="entry name" value="BCTRLSENSOR"/>
</dbReference>
<keyword evidence="9 12" id="KW-1133">Transmembrane helix</keyword>
<dbReference type="AlphaFoldDB" id="A0A8J3TA40"/>
<evidence type="ECO:0000256" key="3">
    <source>
        <dbReference type="ARBA" id="ARBA00004236"/>
    </source>
</evidence>
<dbReference type="InterPro" id="IPR005467">
    <property type="entry name" value="His_kinase_dom"/>
</dbReference>
<gene>
    <name evidence="15" type="primary">cutS</name>
    <name evidence="15" type="ORF">Pme01_10730</name>
</gene>
<comment type="catalytic activity">
    <reaction evidence="1">
        <text>ATP + protein L-histidine = ADP + protein N-phospho-L-histidine.</text>
        <dbReference type="EC" id="2.7.13.3"/>
    </reaction>
</comment>
<feature type="transmembrane region" description="Helical" evidence="12">
    <location>
        <begin position="95"/>
        <end position="118"/>
    </location>
</feature>
<dbReference type="Gene3D" id="1.10.287.130">
    <property type="match status" value="1"/>
</dbReference>